<dbReference type="EMBL" id="LNXY01000031">
    <property type="protein sequence ID" value="KTC84515.1"/>
    <property type="molecule type" value="Genomic_DNA"/>
</dbReference>
<comment type="caution">
    <text evidence="1">The sequence shown here is derived from an EMBL/GenBank/DDBJ whole genome shotgun (WGS) entry which is preliminary data.</text>
</comment>
<dbReference type="OrthoDB" id="9808814at2"/>
<protein>
    <recommendedName>
        <fullName evidence="3">SEC-C motif domain protein</fullName>
    </recommendedName>
</protein>
<dbReference type="AlphaFoldDB" id="A0A0W0SMF8"/>
<dbReference type="Proteomes" id="UP000054736">
    <property type="component" value="Unassembled WGS sequence"/>
</dbReference>
<keyword evidence="2" id="KW-1185">Reference proteome</keyword>
<name>A0A0W0SMF8_9GAMM</name>
<dbReference type="PATRIC" id="fig|1212489.4.peg.2821"/>
<gene>
    <name evidence="1" type="ORF">Ldro_2679</name>
</gene>
<dbReference type="STRING" id="1212489.Ldro_2679"/>
<reference evidence="1 2" key="1">
    <citation type="submission" date="2015-11" db="EMBL/GenBank/DDBJ databases">
        <title>Genomic analysis of 38 Legionella species identifies large and diverse effector repertoires.</title>
        <authorList>
            <person name="Burstein D."/>
            <person name="Amaro F."/>
            <person name="Zusman T."/>
            <person name="Lifshitz Z."/>
            <person name="Cohen O."/>
            <person name="Gilbert J.A."/>
            <person name="Pupko T."/>
            <person name="Shuman H.A."/>
            <person name="Segal G."/>
        </authorList>
    </citation>
    <scope>NUCLEOTIDE SEQUENCE [LARGE SCALE GENOMIC DNA]</scope>
    <source>
        <strain evidence="1 2">ATCC 700990</strain>
    </source>
</reference>
<evidence type="ECO:0000313" key="1">
    <source>
        <dbReference type="EMBL" id="KTC84515.1"/>
    </source>
</evidence>
<organism evidence="1 2">
    <name type="scientific">Legionella drozanskii LLAP-1</name>
    <dbReference type="NCBI Taxonomy" id="1212489"/>
    <lineage>
        <taxon>Bacteria</taxon>
        <taxon>Pseudomonadati</taxon>
        <taxon>Pseudomonadota</taxon>
        <taxon>Gammaproteobacteria</taxon>
        <taxon>Legionellales</taxon>
        <taxon>Legionellaceae</taxon>
        <taxon>Legionella</taxon>
    </lineage>
</organism>
<sequence length="224" mass="26696">MIWWKSSPLLFEQFKAQLIDFFYLKLDVENEDIILHGEWPVHGATKLIKKYNIKVIIPNDYPYTIPKVFELSNQIPKTQDRHFNPQDESACLFVKPERWVRWPIGSGIDVFLNGVVKEFFFSQAYYDLKGKWPFGEWAHGNEGIVQYFLTQLNLKNVLCLYDFFQYINSTKPTRSVLCPCRNGKRFRRCHWDKFSALRDRLPKSEWVELSQILMLQLKPLIKIL</sequence>
<accession>A0A0W0SMF8</accession>
<dbReference type="RefSeq" id="WP_058496958.1">
    <property type="nucleotide sequence ID" value="NZ_CAAAIU010000027.1"/>
</dbReference>
<proteinExistence type="predicted"/>
<evidence type="ECO:0008006" key="3">
    <source>
        <dbReference type="Google" id="ProtNLM"/>
    </source>
</evidence>
<evidence type="ECO:0000313" key="2">
    <source>
        <dbReference type="Proteomes" id="UP000054736"/>
    </source>
</evidence>